<dbReference type="EC" id="1.1.1.179" evidence="3"/>
<dbReference type="SUPFAM" id="SSF55347">
    <property type="entry name" value="Glyceraldehyde-3-phosphate dehydrogenase-like, C-terminal domain"/>
    <property type="match status" value="1"/>
</dbReference>
<dbReference type="GO" id="GO:0000166">
    <property type="term" value="F:nucleotide binding"/>
    <property type="evidence" value="ECO:0007669"/>
    <property type="project" value="InterPro"/>
</dbReference>
<dbReference type="InterPro" id="IPR050984">
    <property type="entry name" value="Gfo/Idh/MocA_domain"/>
</dbReference>
<dbReference type="InterPro" id="IPR036291">
    <property type="entry name" value="NAD(P)-bd_dom_sf"/>
</dbReference>
<feature type="domain" description="GFO/IDH/MocA-like oxidoreductase" evidence="7">
    <location>
        <begin position="162"/>
        <end position="283"/>
    </location>
</feature>
<dbReference type="Pfam" id="PF01408">
    <property type="entry name" value="GFO_IDH_MocA"/>
    <property type="match status" value="1"/>
</dbReference>
<evidence type="ECO:0000256" key="5">
    <source>
        <dbReference type="ARBA" id="ARBA00049233"/>
    </source>
</evidence>
<dbReference type="Gene3D" id="3.40.50.720">
    <property type="entry name" value="NAD(P)-binding Rossmann-like Domain"/>
    <property type="match status" value="1"/>
</dbReference>
<dbReference type="EMBL" id="LGRB01000008">
    <property type="protein sequence ID" value="OCT52956.1"/>
    <property type="molecule type" value="Genomic_DNA"/>
</dbReference>
<name>A0A1C1CWX2_9EURO</name>
<evidence type="ECO:0000313" key="9">
    <source>
        <dbReference type="Proteomes" id="UP000094526"/>
    </source>
</evidence>
<sequence length="377" mass="41737">MGNSLCVTFTELKVDRCTDQTDARPATGLISSWFVEDLVLDRPDAKANHVIQCIGSSSLEKGKTFAEKYCPKASPTVYGTYEEVYNDPNVDCVYVGTPHSFHKKNCLDAIAAGKNVLCEKAFTINAAEAREVFAAAEKKNVYVHEAMWLRHRPLVAELRKLLFEDNVIGDVFRMASDFSLLIDTPNLPDTSRYKDLKLGAGTLLDLGIYPLTWSFLALDPNTPEDSERPKILATQTHLHGVEVTSSVLVQYPSTGRQGVVTSTTMSGLRDPVVCRIQGTEGHVDVEGAAPALPLSFTVYRRKAGTKNDTKDDLESKKYDYPQIGRGFIYEADNTALDIAAGRKESAIMPWKETLRVMEIMDEIRKQGGTIYPQDSSV</sequence>
<proteinExistence type="inferred from homology"/>
<dbReference type="PANTHER" id="PTHR22604:SF105">
    <property type="entry name" value="TRANS-1,2-DIHYDROBENZENE-1,2-DIOL DEHYDROGENASE"/>
    <property type="match status" value="1"/>
</dbReference>
<dbReference type="VEuPathDB" id="FungiDB:G647_04297"/>
<keyword evidence="9" id="KW-1185">Reference proteome</keyword>
<protein>
    <recommendedName>
        <fullName evidence="3">D-xylose 1-dehydrogenase (NADP(+), D-xylono-1,5-lactone-forming)</fullName>
        <ecNumber evidence="3">1.1.1.179</ecNumber>
    </recommendedName>
    <alternativeName>
        <fullName evidence="4">D-xylose-NADP dehydrogenase</fullName>
    </alternativeName>
</protein>
<comment type="similarity">
    <text evidence="1">Belongs to the Gfo/Idh/MocA family.</text>
</comment>
<dbReference type="SUPFAM" id="SSF51735">
    <property type="entry name" value="NAD(P)-binding Rossmann-fold domains"/>
    <property type="match status" value="1"/>
</dbReference>
<dbReference type="Pfam" id="PF22725">
    <property type="entry name" value="GFO_IDH_MocA_C3"/>
    <property type="match status" value="1"/>
</dbReference>
<dbReference type="InterPro" id="IPR055170">
    <property type="entry name" value="GFO_IDH_MocA-like_dom"/>
</dbReference>
<dbReference type="GO" id="GO:0047837">
    <property type="term" value="F:D-xylose 1-dehydrogenase (NADP+) activity"/>
    <property type="evidence" value="ECO:0007669"/>
    <property type="project" value="UniProtKB-EC"/>
</dbReference>
<evidence type="ECO:0000259" key="7">
    <source>
        <dbReference type="Pfam" id="PF22725"/>
    </source>
</evidence>
<dbReference type="AlphaFoldDB" id="A0A1C1CWX2"/>
<evidence type="ECO:0000313" key="8">
    <source>
        <dbReference type="EMBL" id="OCT52956.1"/>
    </source>
</evidence>
<reference evidence="9" key="1">
    <citation type="submission" date="2015-07" db="EMBL/GenBank/DDBJ databases">
        <authorList>
            <person name="Teixeira M.M."/>
            <person name="Souza R.C."/>
            <person name="Almeida L.G."/>
            <person name="Vicente V.A."/>
            <person name="de Hoog S."/>
            <person name="Bocca A.L."/>
            <person name="de Almeida S.R."/>
            <person name="Vasconcelos A.T."/>
            <person name="Felipe M.S."/>
        </authorList>
    </citation>
    <scope>NUCLEOTIDE SEQUENCE [LARGE SCALE GENOMIC DNA]</scope>
    <source>
        <strain evidence="9">KSF</strain>
    </source>
</reference>
<gene>
    <name evidence="8" type="primary">dhdh</name>
    <name evidence="8" type="ORF">CLCR_10390</name>
</gene>
<evidence type="ECO:0000256" key="3">
    <source>
        <dbReference type="ARBA" id="ARBA00038984"/>
    </source>
</evidence>
<evidence type="ECO:0000256" key="2">
    <source>
        <dbReference type="ARBA" id="ARBA00023002"/>
    </source>
</evidence>
<dbReference type="Gene3D" id="3.30.360.10">
    <property type="entry name" value="Dihydrodipicolinate Reductase, domain 2"/>
    <property type="match status" value="1"/>
</dbReference>
<accession>A0A1C1CWX2</accession>
<evidence type="ECO:0000256" key="1">
    <source>
        <dbReference type="ARBA" id="ARBA00010928"/>
    </source>
</evidence>
<dbReference type="PANTHER" id="PTHR22604">
    <property type="entry name" value="OXIDOREDUCTASES"/>
    <property type="match status" value="1"/>
</dbReference>
<dbReference type="VEuPathDB" id="FungiDB:CLCR_10390"/>
<dbReference type="eggNOG" id="KOG2741">
    <property type="taxonomic scope" value="Eukaryota"/>
</dbReference>
<comment type="catalytic activity">
    <reaction evidence="5">
        <text>D-xylose + NADP(+) = D-xylono-1,5-lactone + NADPH + H(+)</text>
        <dbReference type="Rhea" id="RHEA:22000"/>
        <dbReference type="ChEBI" id="CHEBI:15378"/>
        <dbReference type="ChEBI" id="CHEBI:15867"/>
        <dbReference type="ChEBI" id="CHEBI:53455"/>
        <dbReference type="ChEBI" id="CHEBI:57783"/>
        <dbReference type="ChEBI" id="CHEBI:58349"/>
        <dbReference type="EC" id="1.1.1.179"/>
    </reaction>
</comment>
<evidence type="ECO:0000259" key="6">
    <source>
        <dbReference type="Pfam" id="PF01408"/>
    </source>
</evidence>
<evidence type="ECO:0000256" key="4">
    <source>
        <dbReference type="ARBA" id="ARBA00042988"/>
    </source>
</evidence>
<dbReference type="InterPro" id="IPR000683">
    <property type="entry name" value="Gfo/Idh/MocA-like_OxRdtase_N"/>
</dbReference>
<comment type="caution">
    <text evidence="8">The sequence shown here is derived from an EMBL/GenBank/DDBJ whole genome shotgun (WGS) entry which is preliminary data.</text>
</comment>
<feature type="domain" description="Gfo/Idh/MocA-like oxidoreductase N-terminal" evidence="6">
    <location>
        <begin position="47"/>
        <end position="144"/>
    </location>
</feature>
<keyword evidence="2" id="KW-0560">Oxidoreductase</keyword>
<dbReference type="OrthoDB" id="2129491at2759"/>
<organism evidence="8 9">
    <name type="scientific">Cladophialophora carrionii</name>
    <dbReference type="NCBI Taxonomy" id="86049"/>
    <lineage>
        <taxon>Eukaryota</taxon>
        <taxon>Fungi</taxon>
        <taxon>Dikarya</taxon>
        <taxon>Ascomycota</taxon>
        <taxon>Pezizomycotina</taxon>
        <taxon>Eurotiomycetes</taxon>
        <taxon>Chaetothyriomycetidae</taxon>
        <taxon>Chaetothyriales</taxon>
        <taxon>Herpotrichiellaceae</taxon>
        <taxon>Cladophialophora</taxon>
    </lineage>
</organism>
<dbReference type="Proteomes" id="UP000094526">
    <property type="component" value="Unassembled WGS sequence"/>
</dbReference>
<dbReference type="STRING" id="86049.A0A1C1CWX2"/>